<evidence type="ECO:0000256" key="4">
    <source>
        <dbReference type="ARBA" id="ARBA00023125"/>
    </source>
</evidence>
<evidence type="ECO:0000259" key="7">
    <source>
        <dbReference type="Pfam" id="PF04542"/>
    </source>
</evidence>
<evidence type="ECO:0000256" key="5">
    <source>
        <dbReference type="ARBA" id="ARBA00023163"/>
    </source>
</evidence>
<dbReference type="NCBIfam" id="TIGR02937">
    <property type="entry name" value="sigma70-ECF"/>
    <property type="match status" value="1"/>
</dbReference>
<gene>
    <name evidence="9" type="ORF">IAA54_06055</name>
</gene>
<dbReference type="PANTHER" id="PTHR43133">
    <property type="entry name" value="RNA POLYMERASE ECF-TYPE SIGMA FACTO"/>
    <property type="match status" value="1"/>
</dbReference>
<dbReference type="InterPro" id="IPR014284">
    <property type="entry name" value="RNA_pol_sigma-70_dom"/>
</dbReference>
<dbReference type="EMBL" id="DVHF01000072">
    <property type="protein sequence ID" value="HIR57213.1"/>
    <property type="molecule type" value="Genomic_DNA"/>
</dbReference>
<dbReference type="PANTHER" id="PTHR43133:SF60">
    <property type="entry name" value="RNA POLYMERASE SIGMA FACTOR SIGV"/>
    <property type="match status" value="1"/>
</dbReference>
<dbReference type="InterPro" id="IPR039425">
    <property type="entry name" value="RNA_pol_sigma-70-like"/>
</dbReference>
<dbReference type="InterPro" id="IPR007627">
    <property type="entry name" value="RNA_pol_sigma70_r2"/>
</dbReference>
<evidence type="ECO:0000313" key="10">
    <source>
        <dbReference type="Proteomes" id="UP000886785"/>
    </source>
</evidence>
<dbReference type="InterPro" id="IPR036388">
    <property type="entry name" value="WH-like_DNA-bd_sf"/>
</dbReference>
<dbReference type="SUPFAM" id="SSF88946">
    <property type="entry name" value="Sigma2 domain of RNA polymerase sigma factors"/>
    <property type="match status" value="1"/>
</dbReference>
<dbReference type="InterPro" id="IPR000838">
    <property type="entry name" value="RNA_pol_sigma70_ECF_CS"/>
</dbReference>
<evidence type="ECO:0000256" key="2">
    <source>
        <dbReference type="ARBA" id="ARBA00023015"/>
    </source>
</evidence>
<evidence type="ECO:0000256" key="6">
    <source>
        <dbReference type="RuleBase" id="RU000716"/>
    </source>
</evidence>
<keyword evidence="2 6" id="KW-0805">Transcription regulation</keyword>
<evidence type="ECO:0000259" key="8">
    <source>
        <dbReference type="Pfam" id="PF08281"/>
    </source>
</evidence>
<dbReference type="Pfam" id="PF08281">
    <property type="entry name" value="Sigma70_r4_2"/>
    <property type="match status" value="1"/>
</dbReference>
<evidence type="ECO:0000313" key="9">
    <source>
        <dbReference type="EMBL" id="HIR57213.1"/>
    </source>
</evidence>
<dbReference type="Gene3D" id="1.10.1740.10">
    <property type="match status" value="1"/>
</dbReference>
<name>A0A9D1DQJ8_9FIRM</name>
<dbReference type="Proteomes" id="UP000886785">
    <property type="component" value="Unassembled WGS sequence"/>
</dbReference>
<dbReference type="Pfam" id="PF04542">
    <property type="entry name" value="Sigma70_r2"/>
    <property type="match status" value="1"/>
</dbReference>
<feature type="domain" description="RNA polymerase sigma factor 70 region 4 type 2" evidence="8">
    <location>
        <begin position="107"/>
        <end position="158"/>
    </location>
</feature>
<dbReference type="GO" id="GO:0003677">
    <property type="term" value="F:DNA binding"/>
    <property type="evidence" value="ECO:0007669"/>
    <property type="project" value="UniProtKB-KW"/>
</dbReference>
<feature type="domain" description="RNA polymerase sigma-70 region 2" evidence="7">
    <location>
        <begin position="9"/>
        <end position="73"/>
    </location>
</feature>
<keyword evidence="4 6" id="KW-0238">DNA-binding</keyword>
<keyword evidence="3 6" id="KW-0731">Sigma factor</keyword>
<dbReference type="InterPro" id="IPR013324">
    <property type="entry name" value="RNA_pol_sigma_r3/r4-like"/>
</dbReference>
<reference evidence="9" key="2">
    <citation type="journal article" date="2021" name="PeerJ">
        <title>Extensive microbial diversity within the chicken gut microbiome revealed by metagenomics and culture.</title>
        <authorList>
            <person name="Gilroy R."/>
            <person name="Ravi A."/>
            <person name="Getino M."/>
            <person name="Pursley I."/>
            <person name="Horton D.L."/>
            <person name="Alikhan N.F."/>
            <person name="Baker D."/>
            <person name="Gharbi K."/>
            <person name="Hall N."/>
            <person name="Watson M."/>
            <person name="Adriaenssens E.M."/>
            <person name="Foster-Nyarko E."/>
            <person name="Jarju S."/>
            <person name="Secka A."/>
            <person name="Antonio M."/>
            <person name="Oren A."/>
            <person name="Chaudhuri R.R."/>
            <person name="La Ragione R."/>
            <person name="Hildebrand F."/>
            <person name="Pallen M.J."/>
        </authorList>
    </citation>
    <scope>NUCLEOTIDE SEQUENCE</scope>
    <source>
        <strain evidence="9">ChiSjej1B19-7085</strain>
    </source>
</reference>
<proteinExistence type="inferred from homology"/>
<dbReference type="PROSITE" id="PS01063">
    <property type="entry name" value="SIGMA70_ECF"/>
    <property type="match status" value="1"/>
</dbReference>
<accession>A0A9D1DQJ8</accession>
<protein>
    <recommendedName>
        <fullName evidence="6">RNA polymerase sigma factor</fullName>
    </recommendedName>
</protein>
<dbReference type="GO" id="GO:0006950">
    <property type="term" value="P:response to stress"/>
    <property type="evidence" value="ECO:0007669"/>
    <property type="project" value="UniProtKB-ARBA"/>
</dbReference>
<dbReference type="SUPFAM" id="SSF88659">
    <property type="entry name" value="Sigma3 and sigma4 domains of RNA polymerase sigma factors"/>
    <property type="match status" value="1"/>
</dbReference>
<dbReference type="InterPro" id="IPR013325">
    <property type="entry name" value="RNA_pol_sigma_r2"/>
</dbReference>
<sequence>MKNSDFSALVTQYQSFVYTICFQLVRNREDALDLAQETFVSAFRHIDGCSPENYRPWLARIAANKSKDYLRSAYQRRVIADGGDSMESLPARGSPEELCDTADGVRRIREEIDRLGEPYTIVSRMYFLEEKKLDEISAQLSRPKKTVQTQIYRARQMLREALKEDGYGT</sequence>
<dbReference type="Gene3D" id="1.10.10.10">
    <property type="entry name" value="Winged helix-like DNA-binding domain superfamily/Winged helix DNA-binding domain"/>
    <property type="match status" value="1"/>
</dbReference>
<comment type="similarity">
    <text evidence="1 6">Belongs to the sigma-70 factor family. ECF subfamily.</text>
</comment>
<comment type="caution">
    <text evidence="9">The sequence shown here is derived from an EMBL/GenBank/DDBJ whole genome shotgun (WGS) entry which is preliminary data.</text>
</comment>
<evidence type="ECO:0000256" key="1">
    <source>
        <dbReference type="ARBA" id="ARBA00010641"/>
    </source>
</evidence>
<dbReference type="GO" id="GO:0006352">
    <property type="term" value="P:DNA-templated transcription initiation"/>
    <property type="evidence" value="ECO:0007669"/>
    <property type="project" value="InterPro"/>
</dbReference>
<dbReference type="GO" id="GO:0016987">
    <property type="term" value="F:sigma factor activity"/>
    <property type="evidence" value="ECO:0007669"/>
    <property type="project" value="UniProtKB-KW"/>
</dbReference>
<organism evidence="9 10">
    <name type="scientific">Candidatus Gallacutalibacter pullicola</name>
    <dbReference type="NCBI Taxonomy" id="2840830"/>
    <lineage>
        <taxon>Bacteria</taxon>
        <taxon>Bacillati</taxon>
        <taxon>Bacillota</taxon>
        <taxon>Clostridia</taxon>
        <taxon>Eubacteriales</taxon>
        <taxon>Candidatus Gallacutalibacter</taxon>
    </lineage>
</organism>
<dbReference type="AlphaFoldDB" id="A0A9D1DQJ8"/>
<reference evidence="9" key="1">
    <citation type="submission" date="2020-10" db="EMBL/GenBank/DDBJ databases">
        <authorList>
            <person name="Gilroy R."/>
        </authorList>
    </citation>
    <scope>NUCLEOTIDE SEQUENCE</scope>
    <source>
        <strain evidence="9">ChiSjej1B19-7085</strain>
    </source>
</reference>
<dbReference type="InterPro" id="IPR013249">
    <property type="entry name" value="RNA_pol_sigma70_r4_t2"/>
</dbReference>
<keyword evidence="5 6" id="KW-0804">Transcription</keyword>
<evidence type="ECO:0000256" key="3">
    <source>
        <dbReference type="ARBA" id="ARBA00023082"/>
    </source>
</evidence>